<evidence type="ECO:0000313" key="1">
    <source>
        <dbReference type="EMBL" id="EFI28524.1"/>
    </source>
</evidence>
<accession>D6RJZ0</accession>
<comment type="caution">
    <text evidence="1">The sequence shown here is derived from an EMBL/GenBank/DDBJ whole genome shotgun (WGS) entry which is preliminary data.</text>
</comment>
<evidence type="ECO:0000313" key="2">
    <source>
        <dbReference type="Proteomes" id="UP000001861"/>
    </source>
</evidence>
<organism evidence="1 2">
    <name type="scientific">Coprinopsis cinerea (strain Okayama-7 / 130 / ATCC MYA-4618 / FGSC 9003)</name>
    <name type="common">Inky cap fungus</name>
    <name type="synonym">Hormographiella aspergillata</name>
    <dbReference type="NCBI Taxonomy" id="240176"/>
    <lineage>
        <taxon>Eukaryota</taxon>
        <taxon>Fungi</taxon>
        <taxon>Dikarya</taxon>
        <taxon>Basidiomycota</taxon>
        <taxon>Agaricomycotina</taxon>
        <taxon>Agaricomycetes</taxon>
        <taxon>Agaricomycetidae</taxon>
        <taxon>Agaricales</taxon>
        <taxon>Agaricineae</taxon>
        <taxon>Psathyrellaceae</taxon>
        <taxon>Coprinopsis</taxon>
    </lineage>
</organism>
<dbReference type="Proteomes" id="UP000001861">
    <property type="component" value="Unassembled WGS sequence"/>
</dbReference>
<gene>
    <name evidence="1" type="ORF">CC1G_13546</name>
</gene>
<dbReference type="InParanoid" id="D6RJZ0"/>
<dbReference type="HOGENOM" id="CLU_1602624_0_0_1"/>
<dbReference type="EMBL" id="AACS02000001">
    <property type="protein sequence ID" value="EFI28524.1"/>
    <property type="molecule type" value="Genomic_DNA"/>
</dbReference>
<dbReference type="KEGG" id="cci:CC1G_13546"/>
<protein>
    <submittedName>
        <fullName evidence="1">Uncharacterized protein</fullName>
    </submittedName>
</protein>
<dbReference type="AlphaFoldDB" id="D6RJZ0"/>
<dbReference type="VEuPathDB" id="FungiDB:CC1G_13546"/>
<reference evidence="1 2" key="1">
    <citation type="journal article" date="2010" name="Proc. Natl. Acad. Sci. U.S.A.">
        <title>Insights into evolution of multicellular fungi from the assembled chromosomes of the mushroom Coprinopsis cinerea (Coprinus cinereus).</title>
        <authorList>
            <person name="Stajich J.E."/>
            <person name="Wilke S.K."/>
            <person name="Ahren D."/>
            <person name="Au C.H."/>
            <person name="Birren B.W."/>
            <person name="Borodovsky M."/>
            <person name="Burns C."/>
            <person name="Canback B."/>
            <person name="Casselton L.A."/>
            <person name="Cheng C.K."/>
            <person name="Deng J."/>
            <person name="Dietrich F.S."/>
            <person name="Fargo D.C."/>
            <person name="Farman M.L."/>
            <person name="Gathman A.C."/>
            <person name="Goldberg J."/>
            <person name="Guigo R."/>
            <person name="Hoegger P.J."/>
            <person name="Hooker J.B."/>
            <person name="Huggins A."/>
            <person name="James T.Y."/>
            <person name="Kamada T."/>
            <person name="Kilaru S."/>
            <person name="Kodira C."/>
            <person name="Kues U."/>
            <person name="Kupfer D."/>
            <person name="Kwan H.S."/>
            <person name="Lomsadze A."/>
            <person name="Li W."/>
            <person name="Lilly W.W."/>
            <person name="Ma L.J."/>
            <person name="Mackey A.J."/>
            <person name="Manning G."/>
            <person name="Martin F."/>
            <person name="Muraguchi H."/>
            <person name="Natvig D.O."/>
            <person name="Palmerini H."/>
            <person name="Ramesh M.A."/>
            <person name="Rehmeyer C.J."/>
            <person name="Roe B.A."/>
            <person name="Shenoy N."/>
            <person name="Stanke M."/>
            <person name="Ter-Hovhannisyan V."/>
            <person name="Tunlid A."/>
            <person name="Velagapudi R."/>
            <person name="Vision T.J."/>
            <person name="Zeng Q."/>
            <person name="Zolan M.E."/>
            <person name="Pukkila P.J."/>
        </authorList>
    </citation>
    <scope>NUCLEOTIDE SEQUENCE [LARGE SCALE GENOMIC DNA]</scope>
    <source>
        <strain evidence="2">Okayama-7 / 130 / ATCC MYA-4618 / FGSC 9003</strain>
    </source>
</reference>
<dbReference type="GeneID" id="6016094"/>
<proteinExistence type="predicted"/>
<keyword evidence="2" id="KW-1185">Reference proteome</keyword>
<name>D6RJZ0_COPC7</name>
<sequence>MPPVVVTNTLARVPEVFHRLPSSLALSSVHRHSSSVHRHSSSPIPAGSSLDFDARRSRSVGKVTTGARARGLAAVPELSDPPDNLVDFRRALGKLSNGFRIVYSKSVMRVRNMGLCQEHMVANYKSCDELCHLFQGQGGPVFIVYRKRDRCDVYYINMEGVTDKIR</sequence>
<dbReference type="RefSeq" id="XP_002912018.1">
    <property type="nucleotide sequence ID" value="XM_002911972.1"/>
</dbReference>